<reference evidence="2" key="1">
    <citation type="journal article" date="2009" name="BMC Bioinformatics">
        <title>The Mycoplasma conjunctivae genome sequencing, annotation and analysis.</title>
        <authorList>
            <person name="Calderon-Copete S.P."/>
            <person name="Wigger G."/>
            <person name="Wunderlin C."/>
            <person name="Schmidheini T."/>
            <person name="Frey J."/>
            <person name="Quail M.A."/>
            <person name="Falquet L."/>
        </authorList>
    </citation>
    <scope>NUCLEOTIDE SEQUENCE [LARGE SCALE GENOMIC DNA]</scope>
    <source>
        <strain evidence="2">ATCC 25834 / NCTC 10147 / HRC/581</strain>
    </source>
</reference>
<protein>
    <submittedName>
        <fullName evidence="1">Uncharacterized protein</fullName>
    </submittedName>
</protein>
<dbReference type="Gene3D" id="3.40.50.1110">
    <property type="entry name" value="SGNH hydrolase"/>
    <property type="match status" value="1"/>
</dbReference>
<dbReference type="EMBL" id="FM864216">
    <property type="protein sequence ID" value="CAT05082.1"/>
    <property type="molecule type" value="Genomic_DNA"/>
</dbReference>
<gene>
    <name evidence="1" type="ordered locus">MCJ_003940</name>
</gene>
<dbReference type="eggNOG" id="COG2755">
    <property type="taxonomic scope" value="Bacteria"/>
</dbReference>
<dbReference type="InterPro" id="IPR036514">
    <property type="entry name" value="SGNH_hydro_sf"/>
</dbReference>
<dbReference type="Proteomes" id="UP000001491">
    <property type="component" value="Chromosome"/>
</dbReference>
<dbReference type="CDD" id="cd00229">
    <property type="entry name" value="SGNH_hydrolase"/>
    <property type="match status" value="1"/>
</dbReference>
<dbReference type="PROSITE" id="PS51257">
    <property type="entry name" value="PROKAR_LIPOPROTEIN"/>
    <property type="match status" value="1"/>
</dbReference>
<dbReference type="KEGG" id="mco:MCJ_003940"/>
<dbReference type="PANTHER" id="PTHR30383">
    <property type="entry name" value="THIOESTERASE 1/PROTEASE 1/LYSOPHOSPHOLIPASE L1"/>
    <property type="match status" value="1"/>
</dbReference>
<dbReference type="InterPro" id="IPR001087">
    <property type="entry name" value="GDSL"/>
</dbReference>
<evidence type="ECO:0000313" key="2">
    <source>
        <dbReference type="Proteomes" id="UP000001491"/>
    </source>
</evidence>
<evidence type="ECO:0000313" key="1">
    <source>
        <dbReference type="EMBL" id="CAT05082.1"/>
    </source>
</evidence>
<name>C5J6J0_MESCH</name>
<keyword evidence="2" id="KW-1185">Reference proteome</keyword>
<proteinExistence type="predicted"/>
<organism evidence="1 2">
    <name type="scientific">Mesomycoplasma conjunctivae (strain ATCC 25834 / NCTC 10147 / HRC/581)</name>
    <name type="common">Mycoplasma conjunctivae</name>
    <dbReference type="NCBI Taxonomy" id="572263"/>
    <lineage>
        <taxon>Bacteria</taxon>
        <taxon>Bacillati</taxon>
        <taxon>Mycoplasmatota</taxon>
        <taxon>Mycoplasmoidales</taxon>
        <taxon>Metamycoplasmataceae</taxon>
        <taxon>Mesomycoplasma</taxon>
    </lineage>
</organism>
<dbReference type="SUPFAM" id="SSF52266">
    <property type="entry name" value="SGNH hydrolase"/>
    <property type="match status" value="1"/>
</dbReference>
<dbReference type="PANTHER" id="PTHR30383:SF5">
    <property type="entry name" value="SGNH HYDROLASE-TYPE ESTERASE DOMAIN-CONTAINING PROTEIN"/>
    <property type="match status" value="1"/>
</dbReference>
<dbReference type="GO" id="GO:0004622">
    <property type="term" value="F:phosphatidylcholine lysophospholipase activity"/>
    <property type="evidence" value="ECO:0007669"/>
    <property type="project" value="TreeGrafter"/>
</dbReference>
<sequence>MKIKNSILNKSIKTLAGTALIGITTVAAVACSITSNEKIKTKNLKSNKSKRKTTLLSKVKYLAIGDSVTAGFNFDYFLDLRGKLEKGKVSGLSYPAFFAHFLQQLNRDSLVSFDNLALSGTTIEDWLYLLDASNPKYASLDKSFFKFNTNLNQVTNSPFGQQISDTFGDFSATSYPKFITKIKDANLLTLTLGANDFIQSLDFSLLSKTFGASAEEKLQLGKLFVKNVETAFVKVKDNLAQLVGKLLEINPNLHISLLGYDHLGSTSVKFLEHLLINELALEDNFGSKAVSKLNQIIQETALNYGLNYVNVFNDELWADAKNGFAKNEFDIHPSTKGYKKMAQDLLLKLALDQDNFGNKTFEDILPTWNSKYINKDLDSYSRDLNVATNEQLLAFLTNQQKHDFVAKNSQYEQENEKNLQPFAASNKDAILSFVDNGNFLLQRFVNILGQNKQINEVLKQLIVNFFKKENQGNTNFVEFLKTFVNSNFFSKALSNLANYIKKVVDNQEWSQATIAKLLSYIQENLLTEENLVETYKEFVKSDVIQTNETEVRSILFASLFGQSAIQELLIDNLFNLEGQDKSKLAVIFNFPSLRKFVNEVFSEFILNYQKYNDAKTFGDVISTFLSRDDNQRRVINFTQNFASEALRQPIFTSFLVDVINKRLTLNLSEEDKKLAADFLFGISDTLVRSQAISRFIRSVSVALANELKNIKFDKHNVDAFAKIFSSKFEAAFKTFFSEKDHIFLVIQDLLDLNLDANQVNIIKNLIQKGYPLLKTVDFQSIVSDSKDFENYRPIFEAAKDFLTKEDYKNIDFLVKNLLTDFFITHRNEYQSSLDLDAFALQLTGYNTDTFKILLYRFIGQNGNNEKVLNAIAQLIAKFVKKYNLSQQALETSVKLIKEILKDFAQKWQSHNGDDVKLEQIEAHLKGNILATFVEKTAKSLKNFVQNNAQELKTKLELYEQVRLEGNNEKIAKAQQQWLEIKRGLTVQQFYKSYASDFLTFDNAYQLIKDFSSIFTNINSKDQQEPNNSANLSISELSSLVQEIIQSPEIGNEIVKTFNLDKLIKNSKIRQTIVEIYKKFVSSDETQILLQGFLLYIFNKTNQEKSATLLDLFANFLKDKHKLVEDSLSVFLDQLEIESNFRDLTNGLLEEFGIKLQSQSIETLVEIAKKIVNSNANIAKKQYTNLFTKTNDNHTTKPEIRNIISGASQQNNSTFDKQRPLIITKLLDILSDFLSNKLNLKTLKINQSIDILVGNIIYDIAELYYKNNQQENKIPDLIIDVINNDFVKKNIDLALTRAGLENISQDIISLLTSLFESPNSKEFINGVFKLIAAQEKDADLSALKIINSIVKKEEFKKLVANFVANITTDDKVANSLANIFNTILKIEDPKISSNEVASLVKWIKQILLKNVDKSTQNDNYKIENSLISKILSILSKFLESSVNQKEFDLKLLQNELLNEAFIVDLIKQLAITFDTNISQNDQDNITNLATKILGSQIIETFINKLDLTSLTSSLKIEDAEANVKKFIANFIKQSGHSRFIFKLLTFMSQNIDKFKNQTTFIGLIKTWIQNQSVQAKKELKQYIWEILQFAVNDEHMVKVVSLVVAKNLNINIDKIKDTEYQKIAKFFQEVVNLGIEEPGIVSQVIDKVLEAIQKINDFSPASLTQIIQAASGVDFFANSDFIALLDSMISEEEQSKTDILLKSAREAKMNKKQQVSAETFANFFDTILKYANEWTTNDGDTNSSPILKALNHVPSQPLTFGEIIGSGTGQVDKQLSTIGKLIAKIYKTNSSITSKNYKDSAQGRVIYRLILTVLFYGYENKIKDSGSLIRPNALYGGISPSSTFGEKLKKSIKDSVTGQNKGEFEKLIETIFGNPIKGRGFLWTINFYGPRDFLPSDMLTMVYYNADKNQSKYDNSGKLAKIRDLILELIRQGYGEYPAKKK</sequence>
<dbReference type="HOGENOM" id="CLU_234978_0_0_14"/>
<dbReference type="Pfam" id="PF00657">
    <property type="entry name" value="Lipase_GDSL"/>
    <property type="match status" value="1"/>
</dbReference>
<dbReference type="InterPro" id="IPR051532">
    <property type="entry name" value="Ester_Hydrolysis_Enzymes"/>
</dbReference>
<accession>C5J6J0</accession>